<evidence type="ECO:0000313" key="3">
    <source>
        <dbReference type="EMBL" id="OBW92235.1"/>
    </source>
</evidence>
<dbReference type="AlphaFoldDB" id="A0A1A7NRK0"/>
<keyword evidence="1" id="KW-0378">Hydrolase</keyword>
<organism evidence="3 4">
    <name type="scientific">Gallibacterium salpingitidis</name>
    <dbReference type="NCBI Taxonomy" id="505341"/>
    <lineage>
        <taxon>Bacteria</taxon>
        <taxon>Pseudomonadati</taxon>
        <taxon>Pseudomonadota</taxon>
        <taxon>Gammaproteobacteria</taxon>
        <taxon>Pasteurellales</taxon>
        <taxon>Pasteurellaceae</taxon>
        <taxon>Gallibacterium</taxon>
    </lineage>
</organism>
<dbReference type="Gene3D" id="2.120.10.30">
    <property type="entry name" value="TolB, C-terminal domain"/>
    <property type="match status" value="1"/>
</dbReference>
<reference evidence="3 4" key="1">
    <citation type="submission" date="2014-11" db="EMBL/GenBank/DDBJ databases">
        <title>Pan-genome of Gallibacterium spp.</title>
        <authorList>
            <person name="Kudirkiene E."/>
            <person name="Bojesen A.M."/>
        </authorList>
    </citation>
    <scope>NUCLEOTIDE SEQUENCE [LARGE SCALE GENOMIC DNA]</scope>
    <source>
        <strain evidence="3 4">F150</strain>
    </source>
</reference>
<gene>
    <name evidence="3" type="ORF">QS62_09255</name>
</gene>
<dbReference type="InterPro" id="IPR013658">
    <property type="entry name" value="SGL"/>
</dbReference>
<comment type="caution">
    <text evidence="3">The sequence shown here is derived from an EMBL/GenBank/DDBJ whole genome shotgun (WGS) entry which is preliminary data.</text>
</comment>
<dbReference type="PANTHER" id="PTHR47572">
    <property type="entry name" value="LIPOPROTEIN-RELATED"/>
    <property type="match status" value="1"/>
</dbReference>
<evidence type="ECO:0000256" key="1">
    <source>
        <dbReference type="ARBA" id="ARBA00022801"/>
    </source>
</evidence>
<keyword evidence="4" id="KW-1185">Reference proteome</keyword>
<dbReference type="PANTHER" id="PTHR47572:SF4">
    <property type="entry name" value="LACTONASE DRP35"/>
    <property type="match status" value="1"/>
</dbReference>
<dbReference type="PATRIC" id="fig|505341.3.peg.1860"/>
<dbReference type="RefSeq" id="WP_066109217.1">
    <property type="nucleotide sequence ID" value="NZ_JTJL01000051.1"/>
</dbReference>
<dbReference type="InterPro" id="IPR051262">
    <property type="entry name" value="SMP-30/CGR1_Lactonase"/>
</dbReference>
<name>A0A1A7NRK0_9PAST</name>
<dbReference type="Proteomes" id="UP000092649">
    <property type="component" value="Unassembled WGS sequence"/>
</dbReference>
<dbReference type="Pfam" id="PF08450">
    <property type="entry name" value="SGL"/>
    <property type="match status" value="1"/>
</dbReference>
<accession>A0A1A7NRK0</accession>
<feature type="domain" description="SMP-30/Gluconolactonase/LRE-like region" evidence="2">
    <location>
        <begin position="30"/>
        <end position="285"/>
    </location>
</feature>
<dbReference type="EMBL" id="JTJL01000051">
    <property type="protein sequence ID" value="OBW92235.1"/>
    <property type="molecule type" value="Genomic_DNA"/>
</dbReference>
<evidence type="ECO:0000259" key="2">
    <source>
        <dbReference type="Pfam" id="PF08450"/>
    </source>
</evidence>
<protein>
    <submittedName>
        <fullName evidence="3">Gluconolactonase</fullName>
    </submittedName>
</protein>
<dbReference type="OrthoDB" id="241638at2"/>
<dbReference type="GO" id="GO:0016787">
    <property type="term" value="F:hydrolase activity"/>
    <property type="evidence" value="ECO:0007669"/>
    <property type="project" value="UniProtKB-KW"/>
</dbReference>
<dbReference type="InterPro" id="IPR011042">
    <property type="entry name" value="6-blade_b-propeller_TolB-like"/>
</dbReference>
<sequence length="307" mass="34330">MMNIEIYDAGFQTLFPDNAVLEELFDQAIWAEGPVWLPKENAVIFSDVKGNCMYKWKANQGITIFRSPSDFANGNAVLPDGSLVTCQHGSRSISHTDLNGTINTLTTTFDGKRLNSPNDLVVKSDGSIWFTDPPYGILSNHEGYQAPSEIVGCYIYCYYPEDNKTYLATFNTMRPNGLFFSPDEKTLYVADMSSVEFSQQGLHHLVAFDVVGHQLQNRRTICEITPGIPDGFCLDKNELIYCSCEDGVLVITPQGKYIAKIHIGKTVSNCTLGGVHQNELYITATNSLYRLTLNTHGFQYDYCFSKN</sequence>
<dbReference type="SUPFAM" id="SSF63829">
    <property type="entry name" value="Calcium-dependent phosphotriesterase"/>
    <property type="match status" value="1"/>
</dbReference>
<proteinExistence type="predicted"/>
<evidence type="ECO:0000313" key="4">
    <source>
        <dbReference type="Proteomes" id="UP000092649"/>
    </source>
</evidence>